<keyword evidence="3" id="KW-0611">Plant defense</keyword>
<feature type="domain" description="NB-ARC" evidence="5">
    <location>
        <begin position="171"/>
        <end position="301"/>
    </location>
</feature>
<evidence type="ECO:0000256" key="4">
    <source>
        <dbReference type="ARBA" id="ARBA00022840"/>
    </source>
</evidence>
<dbReference type="GO" id="GO:0006952">
    <property type="term" value="P:defense response"/>
    <property type="evidence" value="ECO:0007669"/>
    <property type="project" value="UniProtKB-KW"/>
</dbReference>
<dbReference type="PRINTS" id="PR00364">
    <property type="entry name" value="DISEASERSIST"/>
</dbReference>
<evidence type="ECO:0000313" key="8">
    <source>
        <dbReference type="Proteomes" id="UP001372338"/>
    </source>
</evidence>
<dbReference type="InterPro" id="IPR038005">
    <property type="entry name" value="RX-like_CC"/>
</dbReference>
<keyword evidence="1" id="KW-0677">Repeat</keyword>
<keyword evidence="2" id="KW-0547">Nucleotide-binding</keyword>
<organism evidence="7 8">
    <name type="scientific">Crotalaria pallida</name>
    <name type="common">Smooth rattlebox</name>
    <name type="synonym">Crotalaria striata</name>
    <dbReference type="NCBI Taxonomy" id="3830"/>
    <lineage>
        <taxon>Eukaryota</taxon>
        <taxon>Viridiplantae</taxon>
        <taxon>Streptophyta</taxon>
        <taxon>Embryophyta</taxon>
        <taxon>Tracheophyta</taxon>
        <taxon>Spermatophyta</taxon>
        <taxon>Magnoliopsida</taxon>
        <taxon>eudicotyledons</taxon>
        <taxon>Gunneridae</taxon>
        <taxon>Pentapetalae</taxon>
        <taxon>rosids</taxon>
        <taxon>fabids</taxon>
        <taxon>Fabales</taxon>
        <taxon>Fabaceae</taxon>
        <taxon>Papilionoideae</taxon>
        <taxon>50 kb inversion clade</taxon>
        <taxon>genistoids sensu lato</taxon>
        <taxon>core genistoids</taxon>
        <taxon>Crotalarieae</taxon>
        <taxon>Crotalaria</taxon>
    </lineage>
</organism>
<dbReference type="Pfam" id="PF00931">
    <property type="entry name" value="NB-ARC"/>
    <property type="match status" value="1"/>
</dbReference>
<accession>A0AAN9E9J0</accession>
<dbReference type="Pfam" id="PF18052">
    <property type="entry name" value="Rx_N"/>
    <property type="match status" value="1"/>
</dbReference>
<dbReference type="AlphaFoldDB" id="A0AAN9E9J0"/>
<dbReference type="PANTHER" id="PTHR36766">
    <property type="entry name" value="PLANT BROAD-SPECTRUM MILDEW RESISTANCE PROTEIN RPW8"/>
    <property type="match status" value="1"/>
</dbReference>
<evidence type="ECO:0000256" key="3">
    <source>
        <dbReference type="ARBA" id="ARBA00022821"/>
    </source>
</evidence>
<proteinExistence type="predicted"/>
<dbReference type="Gene3D" id="1.20.5.4130">
    <property type="match status" value="1"/>
</dbReference>
<evidence type="ECO:0000313" key="7">
    <source>
        <dbReference type="EMBL" id="KAK7251520.1"/>
    </source>
</evidence>
<keyword evidence="8" id="KW-1185">Reference proteome</keyword>
<dbReference type="InterPro" id="IPR041118">
    <property type="entry name" value="Rx_N"/>
</dbReference>
<sequence length="331" mass="38132">MAETFLFSVAELLIKKLASIIYEEAFRVLGVYDDLQETKQTLSFIKAVLLDAEQKQEHNNELQEWLRLIKLVFSEAEDVLDEFECEELRKQVVNASRSTRTKVGSFFTHSNPLVFRHRMARQIKEIKKRLGKIAADRQKFGLEIIDVDKNVLHKRGMTHSHVIPSDVIGREDDKENIMQVLMQHHPNDVDKGLSVIPIVGIGGLGKTTLAKFVFNDKRIDESFSSKLWVCVFDDFDIKQLMIKILHSATCSTIAPSAPTSFGLNYRSLDVEQLQGHLRNNLASQKFLLVLDDVWNEDRVKWLELRNLLQIFLIFLNYAHDDYVCSLETELA</sequence>
<dbReference type="Gene3D" id="3.40.50.300">
    <property type="entry name" value="P-loop containing nucleotide triphosphate hydrolases"/>
    <property type="match status" value="1"/>
</dbReference>
<evidence type="ECO:0000259" key="5">
    <source>
        <dbReference type="Pfam" id="PF00931"/>
    </source>
</evidence>
<keyword evidence="4" id="KW-0067">ATP-binding</keyword>
<reference evidence="7 8" key="1">
    <citation type="submission" date="2024-01" db="EMBL/GenBank/DDBJ databases">
        <title>The genomes of 5 underutilized Papilionoideae crops provide insights into root nodulation and disease resistanc.</title>
        <authorList>
            <person name="Yuan L."/>
        </authorList>
    </citation>
    <scope>NUCLEOTIDE SEQUENCE [LARGE SCALE GENOMIC DNA]</scope>
    <source>
        <strain evidence="7">ZHUSHIDOU_FW_LH</strain>
        <tissue evidence="7">Leaf</tissue>
    </source>
</reference>
<dbReference type="GO" id="GO:0043531">
    <property type="term" value="F:ADP binding"/>
    <property type="evidence" value="ECO:0007669"/>
    <property type="project" value="InterPro"/>
</dbReference>
<dbReference type="CDD" id="cd14798">
    <property type="entry name" value="RX-CC_like"/>
    <property type="match status" value="1"/>
</dbReference>
<protein>
    <submittedName>
        <fullName evidence="7">Uncharacterized protein</fullName>
    </submittedName>
</protein>
<evidence type="ECO:0000259" key="6">
    <source>
        <dbReference type="Pfam" id="PF18052"/>
    </source>
</evidence>
<dbReference type="InterPro" id="IPR027417">
    <property type="entry name" value="P-loop_NTPase"/>
</dbReference>
<dbReference type="InterPro" id="IPR002182">
    <property type="entry name" value="NB-ARC"/>
</dbReference>
<feature type="domain" description="Disease resistance N-terminal" evidence="6">
    <location>
        <begin position="11"/>
        <end position="98"/>
    </location>
</feature>
<dbReference type="SUPFAM" id="SSF52540">
    <property type="entry name" value="P-loop containing nucleoside triphosphate hydrolases"/>
    <property type="match status" value="1"/>
</dbReference>
<gene>
    <name evidence="7" type="ORF">RIF29_34796</name>
</gene>
<dbReference type="GO" id="GO:0005524">
    <property type="term" value="F:ATP binding"/>
    <property type="evidence" value="ECO:0007669"/>
    <property type="project" value="UniProtKB-KW"/>
</dbReference>
<dbReference type="PANTHER" id="PTHR36766:SF61">
    <property type="entry name" value="NB-ARC DOMAIN DISEASE RESISTANCE PROTEIN"/>
    <property type="match status" value="1"/>
</dbReference>
<evidence type="ECO:0000256" key="2">
    <source>
        <dbReference type="ARBA" id="ARBA00022741"/>
    </source>
</evidence>
<name>A0AAN9E9J0_CROPI</name>
<evidence type="ECO:0000256" key="1">
    <source>
        <dbReference type="ARBA" id="ARBA00022737"/>
    </source>
</evidence>
<dbReference type="Proteomes" id="UP001372338">
    <property type="component" value="Unassembled WGS sequence"/>
</dbReference>
<comment type="caution">
    <text evidence="7">The sequence shown here is derived from an EMBL/GenBank/DDBJ whole genome shotgun (WGS) entry which is preliminary data.</text>
</comment>
<dbReference type="EMBL" id="JAYWIO010000007">
    <property type="protein sequence ID" value="KAK7251520.1"/>
    <property type="molecule type" value="Genomic_DNA"/>
</dbReference>